<proteinExistence type="predicted"/>
<dbReference type="Pfam" id="PF00646">
    <property type="entry name" value="F-box"/>
    <property type="match status" value="1"/>
</dbReference>
<dbReference type="Gene3D" id="1.20.1280.50">
    <property type="match status" value="1"/>
</dbReference>
<dbReference type="InterPro" id="IPR001810">
    <property type="entry name" value="F-box_dom"/>
</dbReference>
<name>A0AAV9WV06_9PEZI</name>
<feature type="domain" description="F-box" evidence="1">
    <location>
        <begin position="12"/>
        <end position="43"/>
    </location>
</feature>
<protein>
    <recommendedName>
        <fullName evidence="1">F-box domain-containing protein</fullName>
    </recommendedName>
</protein>
<dbReference type="CDD" id="cd09917">
    <property type="entry name" value="F-box_SF"/>
    <property type="match status" value="1"/>
</dbReference>
<gene>
    <name evidence="2" type="ORF">TWF694_005345</name>
</gene>
<dbReference type="SUPFAM" id="SSF52047">
    <property type="entry name" value="RNI-like"/>
    <property type="match status" value="1"/>
</dbReference>
<comment type="caution">
    <text evidence="2">The sequence shown here is derived from an EMBL/GenBank/DDBJ whole genome shotgun (WGS) entry which is preliminary data.</text>
</comment>
<dbReference type="AlphaFoldDB" id="A0AAV9WV06"/>
<evidence type="ECO:0000313" key="3">
    <source>
        <dbReference type="Proteomes" id="UP001365542"/>
    </source>
</evidence>
<accession>A0AAV9WV06</accession>
<dbReference type="SUPFAM" id="SSF81383">
    <property type="entry name" value="F-box domain"/>
    <property type="match status" value="1"/>
</dbReference>
<dbReference type="Proteomes" id="UP001365542">
    <property type="component" value="Unassembled WGS sequence"/>
</dbReference>
<evidence type="ECO:0000313" key="2">
    <source>
        <dbReference type="EMBL" id="KAK6525199.1"/>
    </source>
</evidence>
<keyword evidence="3" id="KW-1185">Reference proteome</keyword>
<sequence>MDSSNVQTQSPQLPLEIWHAVAEYLPVPDLKTFSLCSKFWRQVTFPILFKSIKLYKTTVEEFRSGSLRGLEPIVRHITLAELIRPLVLASSWDPSWYETTVWPPGNHYGQIDIMIEIIELADTLSAALASFPALTSLYIPFNASKDYEWILLAAIFRRIGEYPFFKNLKRLSVNCTLIPYPYNDMTTEVAERLGPSHKYTKFLEGLELKITDTAGLLTGIPFPPALEEAGSSYFGGWNLVEGAVGTLRPFKMFMHAPPTAQNPMFPYLFFFNSEATLKKLTLKAQHFEATGLDLTKPMLPNLQDLWFISYIAFGDFTEKNICRAFPNLRSLRVDAPYYTTGYKRPPYEYITDMLFLERVRVPMLNSRSKINVVHDCKSVMKLREQTGVQRFEYLELYYKGFVSGNEVYSPDGPKPDLGGQIMICSIQGGKRECEWFIENGGVRSRHAVGEITGDVERRYKNFRWD</sequence>
<dbReference type="EMBL" id="JAVHJO010000017">
    <property type="protein sequence ID" value="KAK6525199.1"/>
    <property type="molecule type" value="Genomic_DNA"/>
</dbReference>
<organism evidence="2 3">
    <name type="scientific">Orbilia ellipsospora</name>
    <dbReference type="NCBI Taxonomy" id="2528407"/>
    <lineage>
        <taxon>Eukaryota</taxon>
        <taxon>Fungi</taxon>
        <taxon>Dikarya</taxon>
        <taxon>Ascomycota</taxon>
        <taxon>Pezizomycotina</taxon>
        <taxon>Orbiliomycetes</taxon>
        <taxon>Orbiliales</taxon>
        <taxon>Orbiliaceae</taxon>
        <taxon>Orbilia</taxon>
    </lineage>
</organism>
<dbReference type="InterPro" id="IPR036047">
    <property type="entry name" value="F-box-like_dom_sf"/>
</dbReference>
<reference evidence="2 3" key="1">
    <citation type="submission" date="2019-10" db="EMBL/GenBank/DDBJ databases">
        <authorList>
            <person name="Palmer J.M."/>
        </authorList>
    </citation>
    <scope>NUCLEOTIDE SEQUENCE [LARGE SCALE GENOMIC DNA]</scope>
    <source>
        <strain evidence="2 3">TWF694</strain>
    </source>
</reference>
<evidence type="ECO:0000259" key="1">
    <source>
        <dbReference type="Pfam" id="PF00646"/>
    </source>
</evidence>